<organism evidence="2 3">
    <name type="scientific">Lacrimispora xylanisolvens</name>
    <dbReference type="NCBI Taxonomy" id="384636"/>
    <lineage>
        <taxon>Bacteria</taxon>
        <taxon>Bacillati</taxon>
        <taxon>Bacillota</taxon>
        <taxon>Clostridia</taxon>
        <taxon>Lachnospirales</taxon>
        <taxon>Lachnospiraceae</taxon>
        <taxon>Lacrimispora</taxon>
    </lineage>
</organism>
<dbReference type="InterPro" id="IPR051043">
    <property type="entry name" value="Sulfatase_Mod_Factor_Kinase"/>
</dbReference>
<dbReference type="Proteomes" id="UP000237749">
    <property type="component" value="Unassembled WGS sequence"/>
</dbReference>
<dbReference type="InterPro" id="IPR005532">
    <property type="entry name" value="SUMF_dom"/>
</dbReference>
<dbReference type="RefSeq" id="WP_104435385.1">
    <property type="nucleotide sequence ID" value="NZ_PTJA01000002.1"/>
</dbReference>
<dbReference type="PANTHER" id="PTHR23150:SF19">
    <property type="entry name" value="FORMYLGLYCINE-GENERATING ENZYME"/>
    <property type="match status" value="1"/>
</dbReference>
<dbReference type="Pfam" id="PF03781">
    <property type="entry name" value="FGE-sulfatase"/>
    <property type="match status" value="1"/>
</dbReference>
<dbReference type="EMBL" id="PTJA01000002">
    <property type="protein sequence ID" value="PPK82676.1"/>
    <property type="molecule type" value="Genomic_DNA"/>
</dbReference>
<keyword evidence="3" id="KW-1185">Reference proteome</keyword>
<dbReference type="InterPro" id="IPR042095">
    <property type="entry name" value="SUMF_sf"/>
</dbReference>
<dbReference type="PANTHER" id="PTHR23150">
    <property type="entry name" value="SULFATASE MODIFYING FACTOR 1, 2"/>
    <property type="match status" value="1"/>
</dbReference>
<dbReference type="InterPro" id="IPR016187">
    <property type="entry name" value="CTDL_fold"/>
</dbReference>
<evidence type="ECO:0000313" key="3">
    <source>
        <dbReference type="Proteomes" id="UP000237749"/>
    </source>
</evidence>
<protein>
    <submittedName>
        <fullName evidence="2">Formylglycine-generating enzyme required for sulfatase activity</fullName>
    </submittedName>
</protein>
<evidence type="ECO:0000259" key="1">
    <source>
        <dbReference type="Pfam" id="PF03781"/>
    </source>
</evidence>
<dbReference type="Gene3D" id="3.90.1580.10">
    <property type="entry name" value="paralog of FGE (formylglycine-generating enzyme)"/>
    <property type="match status" value="1"/>
</dbReference>
<accession>A0A2S6HXD4</accession>
<dbReference type="GO" id="GO:0120147">
    <property type="term" value="F:formylglycine-generating oxidase activity"/>
    <property type="evidence" value="ECO:0007669"/>
    <property type="project" value="TreeGrafter"/>
</dbReference>
<feature type="domain" description="Sulfatase-modifying factor enzyme-like" evidence="1">
    <location>
        <begin position="27"/>
        <end position="273"/>
    </location>
</feature>
<gene>
    <name evidence="2" type="ORF">BXY41_102366</name>
</gene>
<name>A0A2S6HXD4_9FIRM</name>
<proteinExistence type="predicted"/>
<evidence type="ECO:0000313" key="2">
    <source>
        <dbReference type="EMBL" id="PPK82676.1"/>
    </source>
</evidence>
<reference evidence="2 3" key="1">
    <citation type="submission" date="2018-02" db="EMBL/GenBank/DDBJ databases">
        <title>Genomic Encyclopedia of Archaeal and Bacterial Type Strains, Phase II (KMG-II): from individual species to whole genera.</title>
        <authorList>
            <person name="Goeker M."/>
        </authorList>
    </citation>
    <scope>NUCLEOTIDE SEQUENCE [LARGE SCALE GENOMIC DNA]</scope>
    <source>
        <strain evidence="2 3">DSM 3808</strain>
    </source>
</reference>
<dbReference type="SUPFAM" id="SSF56436">
    <property type="entry name" value="C-type lectin-like"/>
    <property type="match status" value="1"/>
</dbReference>
<comment type="caution">
    <text evidence="2">The sequence shown here is derived from an EMBL/GenBank/DDBJ whole genome shotgun (WGS) entry which is preliminary data.</text>
</comment>
<dbReference type="AlphaFoldDB" id="A0A2S6HXD4"/>
<sequence>MRKKLVLLLFAVAVFSWGCSKKEPEQLVLVEGGTAIAVSTGTTQKAPAIEDFYIGKYEVTQEEWTEVMGSNPSAFKGRHLPVDSVSWYDSIEYCNRRSEKEGLIPYYKIDKQNPDPENVCDYDDMRWAVTTVEGANGYRLPTEAEWTYAAGGGLNSRKFIYSGSSDEEETVWYWRNAGKEYLKGDWYWPDIEANENQTHPVGSKKANELGIFDMSGNVREWCFDWYQDSTIPNGFYRVWKGGGWVGDVTSCRISYRGKFEPNGIGADMGLRVCRDRG</sequence>
<dbReference type="OrthoDB" id="9768004at2"/>